<dbReference type="Pfam" id="PF12697">
    <property type="entry name" value="Abhydrolase_6"/>
    <property type="match status" value="1"/>
</dbReference>
<dbReference type="InterPro" id="IPR029058">
    <property type="entry name" value="AB_hydrolase_fold"/>
</dbReference>
<dbReference type="InterPro" id="IPR000073">
    <property type="entry name" value="AB_hydrolase_1"/>
</dbReference>
<comment type="caution">
    <text evidence="2">The sequence shown here is derived from an EMBL/GenBank/DDBJ whole genome shotgun (WGS) entry which is preliminary data.</text>
</comment>
<organism evidence="2 3">
    <name type="scientific">Krasilnikovia cinnamomea</name>
    <dbReference type="NCBI Taxonomy" id="349313"/>
    <lineage>
        <taxon>Bacteria</taxon>
        <taxon>Bacillati</taxon>
        <taxon>Actinomycetota</taxon>
        <taxon>Actinomycetes</taxon>
        <taxon>Micromonosporales</taxon>
        <taxon>Micromonosporaceae</taxon>
        <taxon>Krasilnikovia</taxon>
    </lineage>
</organism>
<reference evidence="2 3" key="1">
    <citation type="submission" date="2019-02" db="EMBL/GenBank/DDBJ databases">
        <title>Sequencing the genomes of 1000 actinobacteria strains.</title>
        <authorList>
            <person name="Klenk H.-P."/>
        </authorList>
    </citation>
    <scope>NUCLEOTIDE SEQUENCE [LARGE SCALE GENOMIC DNA]</scope>
    <source>
        <strain evidence="2 3">DSM 45162</strain>
    </source>
</reference>
<dbReference type="AlphaFoldDB" id="A0A4Q7ZJX4"/>
<evidence type="ECO:0000313" key="2">
    <source>
        <dbReference type="EMBL" id="RZU50801.1"/>
    </source>
</evidence>
<dbReference type="SUPFAM" id="SSF53474">
    <property type="entry name" value="alpha/beta-Hydrolases"/>
    <property type="match status" value="1"/>
</dbReference>
<evidence type="ECO:0000313" key="3">
    <source>
        <dbReference type="Proteomes" id="UP000292564"/>
    </source>
</evidence>
<protein>
    <submittedName>
        <fullName evidence="2">Pimeloyl-ACP methyl ester carboxylesterase</fullName>
    </submittedName>
</protein>
<dbReference type="EMBL" id="SHKY01000001">
    <property type="protein sequence ID" value="RZU50801.1"/>
    <property type="molecule type" value="Genomic_DNA"/>
</dbReference>
<gene>
    <name evidence="2" type="ORF">EV385_2585</name>
</gene>
<dbReference type="PANTHER" id="PTHR43194">
    <property type="entry name" value="HYDROLASE ALPHA/BETA FOLD FAMILY"/>
    <property type="match status" value="1"/>
</dbReference>
<accession>A0A4Q7ZJX4</accession>
<dbReference type="Proteomes" id="UP000292564">
    <property type="component" value="Unassembled WGS sequence"/>
</dbReference>
<evidence type="ECO:0000259" key="1">
    <source>
        <dbReference type="Pfam" id="PF12697"/>
    </source>
</evidence>
<dbReference type="InterPro" id="IPR050228">
    <property type="entry name" value="Carboxylesterase_BioH"/>
</dbReference>
<dbReference type="Gene3D" id="3.40.50.1820">
    <property type="entry name" value="alpha/beta hydrolase"/>
    <property type="match status" value="1"/>
</dbReference>
<name>A0A4Q7ZJX4_9ACTN</name>
<dbReference type="PANTHER" id="PTHR43194:SF2">
    <property type="entry name" value="PEROXISOMAL MEMBRANE PROTEIN LPX1"/>
    <property type="match status" value="1"/>
</dbReference>
<dbReference type="GO" id="GO:0003824">
    <property type="term" value="F:catalytic activity"/>
    <property type="evidence" value="ECO:0007669"/>
    <property type="project" value="UniProtKB-ARBA"/>
</dbReference>
<sequence length="281" mass="29660">MPVVTPLEGMVRGHNGAIIRYLETVPAALSTEAPVVILHGTLNTGRDWLDTAARITERTGRRVLAPHRRGRATSADFGPDYDVMVEVTDLCALLDRTGPGTILIGHSYGAVVSLLASTARTDLGALVLYEPPLPLDRPVTGGALHRIRAALDRRDLDTALSTIHLDVLGDSAHTLAQLRTLPSWSERLTLAASSCVELAALDELTGLDLAPYAALTVPTTVIQGARSDRPPFGTPARAVASVIPGAELVVLPGHGHVANFTAPREIADLFVAAIDAAPVLR</sequence>
<feature type="domain" description="AB hydrolase-1" evidence="1">
    <location>
        <begin position="35"/>
        <end position="268"/>
    </location>
</feature>
<keyword evidence="3" id="KW-1185">Reference proteome</keyword>
<proteinExistence type="predicted"/>